<evidence type="ECO:0000256" key="3">
    <source>
        <dbReference type="ARBA" id="ARBA00022679"/>
    </source>
</evidence>
<evidence type="ECO:0000256" key="1">
    <source>
        <dbReference type="ARBA" id="ARBA00009156"/>
    </source>
</evidence>
<proteinExistence type="inferred from homology"/>
<gene>
    <name evidence="6" type="ORF">ABLG96_03530</name>
</gene>
<evidence type="ECO:0000256" key="2">
    <source>
        <dbReference type="ARBA" id="ARBA00022629"/>
    </source>
</evidence>
<organism evidence="6">
    <name type="scientific">Nakamurella sp. A5-74</name>
    <dbReference type="NCBI Taxonomy" id="3158264"/>
    <lineage>
        <taxon>Bacteria</taxon>
        <taxon>Bacillati</taxon>
        <taxon>Actinomycetota</taxon>
        <taxon>Actinomycetes</taxon>
        <taxon>Nakamurellales</taxon>
        <taxon>Nakamurellaceae</taxon>
        <taxon>Nakamurella</taxon>
    </lineage>
</organism>
<dbReference type="Gene3D" id="3.30.420.40">
    <property type="match status" value="2"/>
</dbReference>
<comment type="similarity">
    <text evidence="1">Belongs to the FGGY kinase family.</text>
</comment>
<evidence type="ECO:0000259" key="5">
    <source>
        <dbReference type="Pfam" id="PF02782"/>
    </source>
</evidence>
<name>A0AAU8DQY7_9ACTN</name>
<dbReference type="PANTHER" id="PTHR43095:SF5">
    <property type="entry name" value="XYLULOSE KINASE"/>
    <property type="match status" value="1"/>
</dbReference>
<keyword evidence="3" id="KW-0808">Transferase</keyword>
<dbReference type="InterPro" id="IPR050406">
    <property type="entry name" value="FGGY_Carb_Kinase"/>
</dbReference>
<keyword evidence="2" id="KW-0119">Carbohydrate metabolism</keyword>
<dbReference type="EMBL" id="CP159218">
    <property type="protein sequence ID" value="XCG64426.1"/>
    <property type="molecule type" value="Genomic_DNA"/>
</dbReference>
<dbReference type="Pfam" id="PF02782">
    <property type="entry name" value="FGGY_C"/>
    <property type="match status" value="1"/>
</dbReference>
<sequence length="480" mass="48718">MTTGQRGAGIVLGVDLATSAARVTAVDVATGADLGFVGSPLAAPTRGGRGESRQRADHHLIVRELLSRTAKLLGDRASEVIALSVTGTSGTLIGIDAAGTPVTDAVLYDDISGGSLAEHLSAVGFRHGAGSVLVRMGLLARVPGVAGVVSTADLVLADLAGQPVASDTSHFLKVGIDPATLSWPREALVRAGVDGGLLPELTAPGTVLGNIRTALAQQLGLPSGVAMVAGMTDGCTAQISCGAVEIGDTVGVLGTTLVLKGVAAEQIDLPDGSIYSHRAPDGSWWPGAASNSGAGVLAATTSHADLAALDQAAAAQGPAHTVRYPLAGVGERFPIADIGFVGWTLCEPSGPVEAHRAVLEGVAFVERLGLERLQSLGVRRGTHRLAGGGARSDVWNRIRATVLGCPVQVPHAAGSGRGAALLAAAAVQQRSLGDVFRAWDSGSVVVEPDGRETGRLEENYQRFLEHLHSAGERAVPVPAP</sequence>
<dbReference type="GO" id="GO:0016301">
    <property type="term" value="F:kinase activity"/>
    <property type="evidence" value="ECO:0007669"/>
    <property type="project" value="UniProtKB-KW"/>
</dbReference>
<evidence type="ECO:0000256" key="4">
    <source>
        <dbReference type="ARBA" id="ARBA00022777"/>
    </source>
</evidence>
<keyword evidence="4 6" id="KW-0418">Kinase</keyword>
<dbReference type="RefSeq" id="WP_353650039.1">
    <property type="nucleotide sequence ID" value="NZ_CP159218.1"/>
</dbReference>
<accession>A0AAU8DQY7</accession>
<feature type="domain" description="Carbohydrate kinase FGGY C-terminal" evidence="5">
    <location>
        <begin position="303"/>
        <end position="426"/>
    </location>
</feature>
<dbReference type="GO" id="GO:0042732">
    <property type="term" value="P:D-xylose metabolic process"/>
    <property type="evidence" value="ECO:0007669"/>
    <property type="project" value="UniProtKB-KW"/>
</dbReference>
<dbReference type="InterPro" id="IPR018485">
    <property type="entry name" value="FGGY_C"/>
</dbReference>
<dbReference type="SUPFAM" id="SSF53067">
    <property type="entry name" value="Actin-like ATPase domain"/>
    <property type="match status" value="2"/>
</dbReference>
<keyword evidence="2" id="KW-0859">Xylose metabolism</keyword>
<dbReference type="PANTHER" id="PTHR43095">
    <property type="entry name" value="SUGAR KINASE"/>
    <property type="match status" value="1"/>
</dbReference>
<dbReference type="AlphaFoldDB" id="A0AAU8DQY7"/>
<evidence type="ECO:0000313" key="6">
    <source>
        <dbReference type="EMBL" id="XCG64426.1"/>
    </source>
</evidence>
<dbReference type="InterPro" id="IPR043129">
    <property type="entry name" value="ATPase_NBD"/>
</dbReference>
<reference evidence="6" key="1">
    <citation type="submission" date="2024-05" db="EMBL/GenBank/DDBJ databases">
        <authorList>
            <person name="Cai S.Y."/>
            <person name="Jin L.M."/>
            <person name="Li H.R."/>
        </authorList>
    </citation>
    <scope>NUCLEOTIDE SEQUENCE</scope>
    <source>
        <strain evidence="6">A5-74</strain>
    </source>
</reference>
<protein>
    <submittedName>
        <fullName evidence="6">FGGY-family carbohydrate kinase</fullName>
    </submittedName>
</protein>